<dbReference type="OrthoDB" id="47801at2759"/>
<dbReference type="InterPro" id="IPR057733">
    <property type="entry name" value="UBE2O-like_SH3-B"/>
</dbReference>
<gene>
    <name evidence="5" type="ORF">EWB00_004860</name>
</gene>
<dbReference type="Proteomes" id="UP000311919">
    <property type="component" value="Unassembled WGS sequence"/>
</dbReference>
<proteinExistence type="predicted"/>
<dbReference type="PANTHER" id="PTHR46116">
    <property type="entry name" value="(E3-INDEPENDENT) E2 UBIQUITIN-CONJUGATING ENZYME"/>
    <property type="match status" value="1"/>
</dbReference>
<dbReference type="PANTHER" id="PTHR46116:SF15">
    <property type="entry name" value="(E3-INDEPENDENT) E2 UBIQUITIN-CONJUGATING ENZYME"/>
    <property type="match status" value="1"/>
</dbReference>
<keyword evidence="6" id="KW-1185">Reference proteome</keyword>
<dbReference type="Pfam" id="PF00179">
    <property type="entry name" value="UQ_con"/>
    <property type="match status" value="1"/>
</dbReference>
<organism evidence="5 6">
    <name type="scientific">Schistosoma japonicum</name>
    <name type="common">Blood fluke</name>
    <dbReference type="NCBI Taxonomy" id="6182"/>
    <lineage>
        <taxon>Eukaryota</taxon>
        <taxon>Metazoa</taxon>
        <taxon>Spiralia</taxon>
        <taxon>Lophotrochozoa</taxon>
        <taxon>Platyhelminthes</taxon>
        <taxon>Trematoda</taxon>
        <taxon>Digenea</taxon>
        <taxon>Strigeidida</taxon>
        <taxon>Schistosomatoidea</taxon>
        <taxon>Schistosomatidae</taxon>
        <taxon>Schistosoma</taxon>
    </lineage>
</organism>
<feature type="compositionally biased region" description="Acidic residues" evidence="3">
    <location>
        <begin position="927"/>
        <end position="943"/>
    </location>
</feature>
<dbReference type="STRING" id="6182.A0A4Z2D4R1"/>
<dbReference type="InterPro" id="IPR000608">
    <property type="entry name" value="UBC"/>
</dbReference>
<dbReference type="EMBL" id="SKCS01000315">
    <property type="protein sequence ID" value="TNN11160.1"/>
    <property type="molecule type" value="Genomic_DNA"/>
</dbReference>
<evidence type="ECO:0000256" key="1">
    <source>
        <dbReference type="ARBA" id="ARBA00022679"/>
    </source>
</evidence>
<dbReference type="CDD" id="cd23837">
    <property type="entry name" value="UBCc_UBE2O"/>
    <property type="match status" value="1"/>
</dbReference>
<keyword evidence="2" id="KW-0833">Ubl conjugation pathway</keyword>
<evidence type="ECO:0000259" key="4">
    <source>
        <dbReference type="PROSITE" id="PS50127"/>
    </source>
</evidence>
<sequence length="1628" mass="183479">MVPHNGVFKGDTVYYLDKPTKGAYIGSVVMSDDHPTQSDTEVTHDKCEKDCTVKVDWRAFGLRPSSSIPSNLKPNETHFLDRSYMPGEVVQNLDTNMIGTISNVYMTAHAEILGYEKFMFDIHCDHLRSVYPWTTHVDENYVIWNSWLGRVSDCRLMAIIRFLDGARLLVGDSCLGSFEPFLSVPDEYMNHNFEGAWLFGDALDLRCNMNSSESCKFDFLSLSRNASFEKYHKTDILANSESPLISDASNKSHQFNETFPPGHPIKFLQALAQYPVTKTFSRHPEQISCLLKRTPIFLVETRAHNAVWLSRLKSSVDVVFYVEHFAPVEATIHWFANRNSQSDKPPPRVVHGLDLGNLKSVVSNAFINCQIGDIWYYRLQESDKIYDMNDFTRPEQLLYKWFTKDISRLGVGRSPPPPFSLLDDKQTGEEKLNEDDQDNLTSASSVTHQKTSGILEDKISKNTTPFWAQVNLFASRRRRRRVIVDPRRRISSTDIFQWAQRFRRSTSSFTSYIDIHADISDRDCDATRNDDDAKGDEKQTINEKNHQQQEASHTKEHNHQMLKLTCKRISCDNPISDNKAVSNPVESTIKIDLTSGASTTLEPTVTLTPSSLPTITPTCHTTDTHGNSLLSPVDNISSDATLNNSTINITLPPLNQVNTDDRDGRLNDNDHVKAKEDECFMKKMKFSKHSKRLSAMRQQIQYIQEKCAAQLRTNDWIPVRIYATHSVYDIKWIDGSVSKGLTSDKILSFGGHIEHYLLPGYVVSLKSDKSYCSQPIPLNSPVNDFSSGVGNKTLEKLNTSSSIVETSSSFCDHQRDLGVVLSYNIRDRTCLVQWFEIGNTVTGSLPIMPIGSPEEIGVYEISGSGEYQMNFGDIILIKSANDTDYSIYPAGILQDIIPESGKLLIRWIDGTSSEVYRTDCLEVIEADDDSTSDEDSFDSDFSDSEYGKDEKWESYSTSSSYSDLSSTSTSSCSSSQSENDNDSTCVQITQPTYEEDLRPVGVKLLLASQHVTSAHRLFSDRFTFVLWLMRCFVTISGIADDILEQVYSALRSAALIDPKGVNTVSLDNSTISLNTSRSGNSTNETSLSKRKENVWSDVDEVEAISCVEMLNTGRSLLYEAFKLVKDYRIRKMWHMCDFRSNLFEKHIGAILRFFESFPPSTYEQEIAKLSNSVDLISLINGIITKLATFLHDLQKDILGQLTDLNNEITAWLHECASQCLQQSDLNDFLVTTGNGFDQRIIVNESESDKPIIELKSVDNGQVDDSEANVKSACELEMSTSTTVTGYSPSKVVDDSASTNVTTENVEVASTVPSSKAENIPVDPVSVDFSVKSILSNPTVESLPVEQRGQFIMEPTAPSTHRFYKSSQKTLPKAFHKALKRDITLLSTILPRDIIVKGFEDRINLYSIMIVGASGTPYEHCLFFFDIGLPSSYPTTPPQVHYYSFGNERVNPNLYVDGHICLSLLGTWNGQGTENWSAETSNLLQLVISIQGLILNSEPYFNEANYEERRTDPVYQEQSRIYNEAVIALNLQSMISIVQNPFPTFRQEIIKHCVSKYKEYLRLLECWTSLDYAEYERIKTSSDEEKSNILPVFPLPPISKGFQLSVRRHSVVFSNLVQSLVDSDCITTD</sequence>
<feature type="region of interest" description="Disordered" evidence="3">
    <location>
        <begin position="523"/>
        <end position="559"/>
    </location>
</feature>
<accession>A0A4Z2D4R1</accession>
<dbReference type="Pfam" id="PF23043">
    <property type="entry name" value="SH3-B_UBE2O"/>
    <property type="match status" value="1"/>
</dbReference>
<keyword evidence="1" id="KW-0808">Transferase</keyword>
<feature type="domain" description="UBC core" evidence="4">
    <location>
        <begin position="1373"/>
        <end position="1534"/>
    </location>
</feature>
<dbReference type="InterPro" id="IPR016135">
    <property type="entry name" value="UBQ-conjugating_enzyme/RWD"/>
</dbReference>
<protein>
    <submittedName>
        <fullName evidence="5">(E3-independent) E2 ubiquitin-conjugating enzyme UBE2O</fullName>
    </submittedName>
</protein>
<dbReference type="Gene3D" id="3.10.110.10">
    <property type="entry name" value="Ubiquitin Conjugating Enzyme"/>
    <property type="match status" value="1"/>
</dbReference>
<reference evidence="5 6" key="1">
    <citation type="submission" date="2019-03" db="EMBL/GenBank/DDBJ databases">
        <title>An improved genome assembly of the fluke Schistosoma japonicum.</title>
        <authorList>
            <person name="Hu W."/>
            <person name="Luo F."/>
            <person name="Yin M."/>
            <person name="Mo X."/>
            <person name="Sun C."/>
            <person name="Wu Q."/>
            <person name="Zhu B."/>
            <person name="Xiang M."/>
            <person name="Wang J."/>
            <person name="Wang Y."/>
            <person name="Zhang T."/>
            <person name="Xu B."/>
            <person name="Zheng H."/>
            <person name="Feng Z."/>
        </authorList>
    </citation>
    <scope>NUCLEOTIDE SEQUENCE [LARGE SCALE GENOMIC DNA]</scope>
    <source>
        <strain evidence="5">HuSjv2</strain>
        <tissue evidence="5">Worms</tissue>
    </source>
</reference>
<feature type="region of interest" description="Disordered" evidence="3">
    <location>
        <begin position="413"/>
        <end position="447"/>
    </location>
</feature>
<feature type="compositionally biased region" description="Basic and acidic residues" evidence="3">
    <location>
        <begin position="422"/>
        <end position="431"/>
    </location>
</feature>
<dbReference type="SUPFAM" id="SSF54495">
    <property type="entry name" value="UBC-like"/>
    <property type="match status" value="1"/>
</dbReference>
<dbReference type="PROSITE" id="PS50127">
    <property type="entry name" value="UBC_2"/>
    <property type="match status" value="1"/>
</dbReference>
<dbReference type="SMART" id="SM00212">
    <property type="entry name" value="UBCc"/>
    <property type="match status" value="1"/>
</dbReference>
<comment type="caution">
    <text evidence="5">The sequence shown here is derived from an EMBL/GenBank/DDBJ whole genome shotgun (WGS) entry which is preliminary data.</text>
</comment>
<dbReference type="GO" id="GO:0061631">
    <property type="term" value="F:ubiquitin conjugating enzyme activity"/>
    <property type="evidence" value="ECO:0007669"/>
    <property type="project" value="TreeGrafter"/>
</dbReference>
<evidence type="ECO:0000256" key="2">
    <source>
        <dbReference type="ARBA" id="ARBA00022786"/>
    </source>
</evidence>
<feature type="region of interest" description="Disordered" evidence="3">
    <location>
        <begin position="927"/>
        <end position="984"/>
    </location>
</feature>
<evidence type="ECO:0000313" key="6">
    <source>
        <dbReference type="Proteomes" id="UP000311919"/>
    </source>
</evidence>
<feature type="compositionally biased region" description="Low complexity" evidence="3">
    <location>
        <begin position="954"/>
        <end position="977"/>
    </location>
</feature>
<evidence type="ECO:0000256" key="3">
    <source>
        <dbReference type="SAM" id="MobiDB-lite"/>
    </source>
</evidence>
<name>A0A4Z2D4R1_SCHJA</name>
<evidence type="ECO:0000313" key="5">
    <source>
        <dbReference type="EMBL" id="TNN11160.1"/>
    </source>
</evidence>